<evidence type="ECO:0000256" key="1">
    <source>
        <dbReference type="ARBA" id="ARBA00004123"/>
    </source>
</evidence>
<comment type="subcellular location">
    <subcellularLocation>
        <location evidence="1">Nucleus</location>
    </subcellularLocation>
</comment>
<evidence type="ECO:0000256" key="7">
    <source>
        <dbReference type="ARBA" id="ARBA00023015"/>
    </source>
</evidence>
<keyword evidence="4" id="KW-0677">Repeat</keyword>
<evidence type="ECO:0000256" key="10">
    <source>
        <dbReference type="SAM" id="Coils"/>
    </source>
</evidence>
<dbReference type="PANTHER" id="PTHR10816">
    <property type="entry name" value="MYELIN TRANSCRIPTION FACTOR 1-RELATED"/>
    <property type="match status" value="1"/>
</dbReference>
<feature type="compositionally biased region" description="Polar residues" evidence="11">
    <location>
        <begin position="551"/>
        <end position="574"/>
    </location>
</feature>
<protein>
    <recommendedName>
        <fullName evidence="14">Myelin transcription factor 1</fullName>
    </recommendedName>
</protein>
<evidence type="ECO:0000256" key="5">
    <source>
        <dbReference type="ARBA" id="ARBA00022771"/>
    </source>
</evidence>
<evidence type="ECO:0000256" key="8">
    <source>
        <dbReference type="ARBA" id="ARBA00023163"/>
    </source>
</evidence>
<keyword evidence="9" id="KW-0539">Nucleus</keyword>
<dbReference type="Proteomes" id="UP001562425">
    <property type="component" value="Unassembled WGS sequence"/>
</dbReference>
<feature type="region of interest" description="Disordered" evidence="11">
    <location>
        <begin position="196"/>
        <end position="333"/>
    </location>
</feature>
<feature type="compositionally biased region" description="Polar residues" evidence="11">
    <location>
        <begin position="317"/>
        <end position="329"/>
    </location>
</feature>
<feature type="non-terminal residue" evidence="12">
    <location>
        <position position="676"/>
    </location>
</feature>
<dbReference type="InterPro" id="IPR002515">
    <property type="entry name" value="Znf_C2H2C"/>
</dbReference>
<sequence>MLDSTSYDYRYGGGHQQHHQSAVQHHQQYTNTAMGGSGYDFGGYSRSGYDPGAFERYDPAYGSRYGSYGSTVQPPLMEEYGAVPATSSASSVVGFQQPPGQPLSLGLATTVVDPTPPPVLKLEPDESSSAGPICPRPVYQPYDQGTPNPSNSSNNSGGSLLQEQVSVQPPATSGTVPVPFSAINLSVKTGTDTELAEVEVEGTTQGRSSPVSGERAPVMDLSTGNLPSSSGQPSSPRSAKERLAAKLASPQRQTLDLSVRLSNSTASPLGRASSGSPVPRSPQAEPMDFSGPSRPGYGFIVPPSSSAAGTGALGYSRESTPDSSASSHYISDGYRDHSGYPSAGYGMAIEYAAAASSGYPGYGPPGAYQYGAPPPPHPHLYSSGAYSSGHYSMPPPSHIPSQDRLLKDGLAGLSRSFHHVASQELKCPTPGCDGSGHATGNYSSHRSLSGCPRATKPKNKPRDGSEAEPLRCPIPGCDGSGHSTGKFLSHRSASGCPIACKNRLRVIDSGGSMGGLKYSSDSGCSTPGCDVPMASKKIKYSDDETDKLTKSYNGMNDLITSNDTQGSEASSNHSDMPPNGGYLPQHSFQQQQHNSQPTSSSSSSTRITNHPAAAPPDPVTSANGEDLLSLEAEITELQRENARVESQMLRLKTDINAMESQLGQVVAERVRKRPGW</sequence>
<keyword evidence="7" id="KW-0805">Transcription regulation</keyword>
<dbReference type="GO" id="GO:0005634">
    <property type="term" value="C:nucleus"/>
    <property type="evidence" value="ECO:0007669"/>
    <property type="project" value="UniProtKB-SubCell"/>
</dbReference>
<evidence type="ECO:0000256" key="4">
    <source>
        <dbReference type="ARBA" id="ARBA00022737"/>
    </source>
</evidence>
<accession>A0ABD1CC29</accession>
<name>A0ABD1CC29_CULPP</name>
<dbReference type="Gene3D" id="4.10.320.30">
    <property type="match status" value="2"/>
</dbReference>
<feature type="region of interest" description="Disordered" evidence="11">
    <location>
        <begin position="379"/>
        <end position="403"/>
    </location>
</feature>
<reference evidence="12 13" key="1">
    <citation type="submission" date="2024-05" db="EMBL/GenBank/DDBJ databases">
        <title>Culex pipiens pipiens assembly and annotation.</title>
        <authorList>
            <person name="Alout H."/>
            <person name="Durand T."/>
        </authorList>
    </citation>
    <scope>NUCLEOTIDE SEQUENCE [LARGE SCALE GENOMIC DNA]</scope>
    <source>
        <strain evidence="12">HA-2024</strain>
        <tissue evidence="12">Whole body</tissue>
    </source>
</reference>
<feature type="compositionally biased region" description="Low complexity" evidence="11">
    <location>
        <begin position="147"/>
        <end position="159"/>
    </location>
</feature>
<keyword evidence="3" id="KW-0479">Metal-binding</keyword>
<gene>
    <name evidence="12" type="ORF">pipiens_020428</name>
</gene>
<feature type="region of interest" description="Disordered" evidence="11">
    <location>
        <begin position="551"/>
        <end position="627"/>
    </location>
</feature>
<feature type="compositionally biased region" description="Polar residues" evidence="11">
    <location>
        <begin position="202"/>
        <end position="211"/>
    </location>
</feature>
<evidence type="ECO:0000256" key="9">
    <source>
        <dbReference type="ARBA" id="ARBA00023242"/>
    </source>
</evidence>
<evidence type="ECO:0000256" key="2">
    <source>
        <dbReference type="ARBA" id="ARBA00010194"/>
    </source>
</evidence>
<comment type="similarity">
    <text evidence="2">Belongs to the MYT1 family.</text>
</comment>
<feature type="compositionally biased region" description="Polar residues" evidence="11">
    <location>
        <begin position="438"/>
        <end position="447"/>
    </location>
</feature>
<feature type="region of interest" description="Disordered" evidence="11">
    <location>
        <begin position="115"/>
        <end position="160"/>
    </location>
</feature>
<comment type="caution">
    <text evidence="12">The sequence shown here is derived from an EMBL/GenBank/DDBJ whole genome shotgun (WGS) entry which is preliminary data.</text>
</comment>
<dbReference type="InterPro" id="IPR036060">
    <property type="entry name" value="Znf_C2H2C_sf"/>
</dbReference>
<feature type="compositionally biased region" description="Low complexity" evidence="11">
    <location>
        <begin position="227"/>
        <end position="237"/>
    </location>
</feature>
<dbReference type="PROSITE" id="PS51802">
    <property type="entry name" value="ZF_CCHHC"/>
    <property type="match status" value="2"/>
</dbReference>
<evidence type="ECO:0000313" key="13">
    <source>
        <dbReference type="Proteomes" id="UP001562425"/>
    </source>
</evidence>
<dbReference type="SUPFAM" id="SSF103637">
    <property type="entry name" value="CCHHC domain"/>
    <property type="match status" value="2"/>
</dbReference>
<evidence type="ECO:0000313" key="12">
    <source>
        <dbReference type="EMBL" id="KAL1373891.1"/>
    </source>
</evidence>
<feature type="region of interest" description="Disordered" evidence="11">
    <location>
        <begin position="438"/>
        <end position="470"/>
    </location>
</feature>
<keyword evidence="6" id="KW-0862">Zinc</keyword>
<dbReference type="GO" id="GO:0008270">
    <property type="term" value="F:zinc ion binding"/>
    <property type="evidence" value="ECO:0007669"/>
    <property type="project" value="UniProtKB-KW"/>
</dbReference>
<feature type="compositionally biased region" description="Low complexity" evidence="11">
    <location>
        <begin position="379"/>
        <end position="392"/>
    </location>
</feature>
<evidence type="ECO:0000256" key="11">
    <source>
        <dbReference type="SAM" id="MobiDB-lite"/>
    </source>
</evidence>
<evidence type="ECO:0008006" key="14">
    <source>
        <dbReference type="Google" id="ProtNLM"/>
    </source>
</evidence>
<evidence type="ECO:0000256" key="6">
    <source>
        <dbReference type="ARBA" id="ARBA00022833"/>
    </source>
</evidence>
<dbReference type="FunFam" id="4.10.320.30:FF:000001">
    <property type="entry name" value="Myelin transcription factor 1-like, a"/>
    <property type="match status" value="2"/>
</dbReference>
<dbReference type="PANTHER" id="PTHR10816:SF15">
    <property type="entry name" value="MYELIN TRANSCRIPTION FACTOR 1-LIKE PROTEIN"/>
    <property type="match status" value="1"/>
</dbReference>
<feature type="compositionally biased region" description="Polar residues" evidence="11">
    <location>
        <begin position="250"/>
        <end position="267"/>
    </location>
</feature>
<proteinExistence type="inferred from homology"/>
<organism evidence="12 13">
    <name type="scientific">Culex pipiens pipiens</name>
    <name type="common">Northern house mosquito</name>
    <dbReference type="NCBI Taxonomy" id="38569"/>
    <lineage>
        <taxon>Eukaryota</taxon>
        <taxon>Metazoa</taxon>
        <taxon>Ecdysozoa</taxon>
        <taxon>Arthropoda</taxon>
        <taxon>Hexapoda</taxon>
        <taxon>Insecta</taxon>
        <taxon>Pterygota</taxon>
        <taxon>Neoptera</taxon>
        <taxon>Endopterygota</taxon>
        <taxon>Diptera</taxon>
        <taxon>Nematocera</taxon>
        <taxon>Culicoidea</taxon>
        <taxon>Culicidae</taxon>
        <taxon>Culicinae</taxon>
        <taxon>Culicini</taxon>
        <taxon>Culex</taxon>
        <taxon>Culex</taxon>
    </lineage>
</organism>
<feature type="compositionally biased region" description="Basic and acidic residues" evidence="11">
    <location>
        <begin position="460"/>
        <end position="469"/>
    </location>
</feature>
<feature type="compositionally biased region" description="Low complexity" evidence="11">
    <location>
        <begin position="584"/>
        <end position="605"/>
    </location>
</feature>
<dbReference type="GO" id="GO:0007399">
    <property type="term" value="P:nervous system development"/>
    <property type="evidence" value="ECO:0007669"/>
    <property type="project" value="UniProtKB-KW"/>
</dbReference>
<dbReference type="EMBL" id="JBEHCU010013874">
    <property type="protein sequence ID" value="KAL1373891.1"/>
    <property type="molecule type" value="Genomic_DNA"/>
</dbReference>
<dbReference type="AlphaFoldDB" id="A0ABD1CC29"/>
<feature type="region of interest" description="Disordered" evidence="11">
    <location>
        <begin position="1"/>
        <end position="26"/>
    </location>
</feature>
<feature type="coiled-coil region" evidence="10">
    <location>
        <begin position="627"/>
        <end position="661"/>
    </location>
</feature>
<keyword evidence="8" id="KW-0804">Transcription</keyword>
<keyword evidence="5" id="KW-0863">Zinc-finger</keyword>
<dbReference type="Pfam" id="PF01530">
    <property type="entry name" value="zf-C2HC"/>
    <property type="match status" value="2"/>
</dbReference>
<keyword evidence="13" id="KW-1185">Reference proteome</keyword>
<keyword evidence="10" id="KW-0175">Coiled coil</keyword>
<evidence type="ECO:0000256" key="3">
    <source>
        <dbReference type="ARBA" id="ARBA00022723"/>
    </source>
</evidence>